<name>A0A9Q3DXT6_9BASI</name>
<evidence type="ECO:0000256" key="1">
    <source>
        <dbReference type="SAM" id="MobiDB-lite"/>
    </source>
</evidence>
<dbReference type="OrthoDB" id="3039677at2759"/>
<gene>
    <name evidence="2" type="ORF">O181_052161</name>
</gene>
<protein>
    <submittedName>
        <fullName evidence="2">Uncharacterized protein</fullName>
    </submittedName>
</protein>
<organism evidence="2 3">
    <name type="scientific">Austropuccinia psidii MF-1</name>
    <dbReference type="NCBI Taxonomy" id="1389203"/>
    <lineage>
        <taxon>Eukaryota</taxon>
        <taxon>Fungi</taxon>
        <taxon>Dikarya</taxon>
        <taxon>Basidiomycota</taxon>
        <taxon>Pucciniomycotina</taxon>
        <taxon>Pucciniomycetes</taxon>
        <taxon>Pucciniales</taxon>
        <taxon>Sphaerophragmiaceae</taxon>
        <taxon>Austropuccinia</taxon>
    </lineage>
</organism>
<dbReference type="AlphaFoldDB" id="A0A9Q3DXT6"/>
<feature type="region of interest" description="Disordered" evidence="1">
    <location>
        <begin position="285"/>
        <end position="316"/>
    </location>
</feature>
<dbReference type="Proteomes" id="UP000765509">
    <property type="component" value="Unassembled WGS sequence"/>
</dbReference>
<evidence type="ECO:0000313" key="3">
    <source>
        <dbReference type="Proteomes" id="UP000765509"/>
    </source>
</evidence>
<proteinExistence type="predicted"/>
<keyword evidence="3" id="KW-1185">Reference proteome</keyword>
<feature type="compositionally biased region" description="Low complexity" evidence="1">
    <location>
        <begin position="100"/>
        <end position="119"/>
    </location>
</feature>
<sequence length="704" mass="78711">MIEQPTFLEDIANVALPPPQPPPKMNYLSFCILLPLIPFPSTLMELCTCKSCSLRTCQQPDGPVPGQFISSRNKKKHQHNDLINSQDTLTFSPHQMSFYPSTPSSENSTNDTSTDSTCETESRLHSETSLPGSHSPNIITISNCMKLLVDELLVLKDGFEAFTAQNPLGQKIYLQILPICGDLLATHKAVGFGSPAASQFCGWCQASLNKLNLMNIGVKRTGIDVLDSAKAWLASKALKEQEEICKRTGVRWSELNRLPYRIPNMHVALDEGQEKKRVIRQTNRPRKRMRTNQNKAQCDEEEEIYDSGSDNKSGSDLQIGEGVGGGFMTSKDIHIFRDLMDMVVIPSGPSQLPSNLGCANHGQLKASQWLTLFTLIIPLVITELYIESKAKIDLNSIRGKFLQNIGDLVQRTRIVGTRAICDGDAGSFFYADNRFTISSKETFNNPHFKPNHHYVLHIPEQLKLWGPPFGVAGFAGERMIGILQKMIQFKAEIHGTLLKKGIEAQRLLGGYPKVSEIIEEEEDPMNGKGILIQVGEEVYNAMVETIKRNGGEVKRFENFPHPQGSRILSQFTRCIQSLTFGDEKAKVGSLPPNNLFIYKAQGTFQYGFVKSIYIFQGKQKEHLPGIYLTNITNQYTRQKYPPGHIGYHLNLLGSTVGKISVEDAIIIRTCDIFSFAAYRPFENDIFCASSNGVIFCPSNRQLYF</sequence>
<feature type="region of interest" description="Disordered" evidence="1">
    <location>
        <begin position="94"/>
        <end position="131"/>
    </location>
</feature>
<evidence type="ECO:0000313" key="2">
    <source>
        <dbReference type="EMBL" id="MBW0512446.1"/>
    </source>
</evidence>
<reference evidence="2" key="1">
    <citation type="submission" date="2021-03" db="EMBL/GenBank/DDBJ databases">
        <title>Draft genome sequence of rust myrtle Austropuccinia psidii MF-1, a brazilian biotype.</title>
        <authorList>
            <person name="Quecine M.C."/>
            <person name="Pachon D.M.R."/>
            <person name="Bonatelli M.L."/>
            <person name="Correr F.H."/>
            <person name="Franceschini L.M."/>
            <person name="Leite T.F."/>
            <person name="Margarido G.R.A."/>
            <person name="Almeida C.A."/>
            <person name="Ferrarezi J.A."/>
            <person name="Labate C.A."/>
        </authorList>
    </citation>
    <scope>NUCLEOTIDE SEQUENCE</scope>
    <source>
        <strain evidence="2">MF-1</strain>
    </source>
</reference>
<dbReference type="EMBL" id="AVOT02022805">
    <property type="protein sequence ID" value="MBW0512446.1"/>
    <property type="molecule type" value="Genomic_DNA"/>
</dbReference>
<comment type="caution">
    <text evidence="2">The sequence shown here is derived from an EMBL/GenBank/DDBJ whole genome shotgun (WGS) entry which is preliminary data.</text>
</comment>
<accession>A0A9Q3DXT6</accession>